<keyword evidence="3" id="KW-0547">Nucleotide-binding</keyword>
<evidence type="ECO:0000256" key="6">
    <source>
        <dbReference type="ARBA" id="ARBA00022840"/>
    </source>
</evidence>
<dbReference type="EMBL" id="MRCA01000015">
    <property type="protein sequence ID" value="OKH11824.1"/>
    <property type="molecule type" value="Genomic_DNA"/>
</dbReference>
<dbReference type="GO" id="GO:0005737">
    <property type="term" value="C:cytoplasm"/>
    <property type="evidence" value="ECO:0007669"/>
    <property type="project" value="TreeGrafter"/>
</dbReference>
<dbReference type="RefSeq" id="WP_073556729.1">
    <property type="nucleotide sequence ID" value="NZ_MRCA01000015.1"/>
</dbReference>
<keyword evidence="4" id="KW-0378">Hydrolase</keyword>
<accession>A0A1U7GUT7</accession>
<dbReference type="PROSITE" id="PS51194">
    <property type="entry name" value="HELICASE_CTER"/>
    <property type="match status" value="1"/>
</dbReference>
<dbReference type="PANTHER" id="PTHR13710">
    <property type="entry name" value="DNA HELICASE RECQ FAMILY MEMBER"/>
    <property type="match status" value="1"/>
</dbReference>
<keyword evidence="2" id="KW-0479">Metal-binding</keyword>
<dbReference type="SMART" id="SM00487">
    <property type="entry name" value="DEXDc"/>
    <property type="match status" value="1"/>
</dbReference>
<keyword evidence="5" id="KW-0347">Helicase</keyword>
<dbReference type="CDD" id="cd17920">
    <property type="entry name" value="DEXHc_RecQ"/>
    <property type="match status" value="1"/>
</dbReference>
<dbReference type="Proteomes" id="UP000186391">
    <property type="component" value="Unassembled WGS sequence"/>
</dbReference>
<evidence type="ECO:0000256" key="11">
    <source>
        <dbReference type="ARBA" id="ARBA00044535"/>
    </source>
</evidence>
<dbReference type="InterPro" id="IPR001650">
    <property type="entry name" value="Helicase_C-like"/>
</dbReference>
<evidence type="ECO:0000256" key="12">
    <source>
        <dbReference type="ARBA" id="ARBA00044550"/>
    </source>
</evidence>
<dbReference type="PANTHER" id="PTHR13710:SF105">
    <property type="entry name" value="ATP-DEPENDENT DNA HELICASE Q1"/>
    <property type="match status" value="1"/>
</dbReference>
<protein>
    <recommendedName>
        <fullName evidence="11">ATP-dependent DNA helicase RecQ</fullName>
        <ecNumber evidence="10">5.6.2.4</ecNumber>
    </recommendedName>
    <alternativeName>
        <fullName evidence="12">DNA 3'-5' helicase RecQ</fullName>
    </alternativeName>
</protein>
<evidence type="ECO:0000256" key="1">
    <source>
        <dbReference type="ARBA" id="ARBA00005446"/>
    </source>
</evidence>
<evidence type="ECO:0000256" key="5">
    <source>
        <dbReference type="ARBA" id="ARBA00022806"/>
    </source>
</evidence>
<comment type="similarity">
    <text evidence="1">Belongs to the helicase family. RecQ subfamily.</text>
</comment>
<feature type="domain" description="Helicase C-terminal" evidence="14">
    <location>
        <begin position="234"/>
        <end position="388"/>
    </location>
</feature>
<dbReference type="GO" id="GO:0043590">
    <property type="term" value="C:bacterial nucleoid"/>
    <property type="evidence" value="ECO:0007669"/>
    <property type="project" value="TreeGrafter"/>
</dbReference>
<dbReference type="AlphaFoldDB" id="A0A1U7GUT7"/>
<dbReference type="Pfam" id="PF16124">
    <property type="entry name" value="RecQ_Zn_bind"/>
    <property type="match status" value="1"/>
</dbReference>
<evidence type="ECO:0000313" key="15">
    <source>
        <dbReference type="EMBL" id="OKH11824.1"/>
    </source>
</evidence>
<dbReference type="GO" id="GO:0046872">
    <property type="term" value="F:metal ion binding"/>
    <property type="evidence" value="ECO:0007669"/>
    <property type="project" value="UniProtKB-KW"/>
</dbReference>
<evidence type="ECO:0000313" key="16">
    <source>
        <dbReference type="Proteomes" id="UP000186391"/>
    </source>
</evidence>
<dbReference type="PROSITE" id="PS51192">
    <property type="entry name" value="HELICASE_ATP_BIND_1"/>
    <property type="match status" value="1"/>
</dbReference>
<proteinExistence type="inferred from homology"/>
<sequence length="487" mass="55454">MNNSAKISWNDVLVAFQEIWGYKDFRSPQGEIIRSLLAKNDALIIMPTGGGKSICFQLPALLQTGLTLVVSPLVALMENQVQELRQHKLSAALLHSELPSWQRRKILQALEQQKLRLLYLSPETLFSPPVWQILCQPQLTINGLILDEAHCLVQWGDTFRPAYRRIGAVRPALLKSKPVGTKITLAAFTATADPLAQKIIQETLQLNQPAVFLLDPYRPNLNPRVQLVWTPRDRKQQLFKFIREKQQTAGLVYVRSRRDSENIAAWLQQMGYVTASYHAGLSAEERRIIETAWIQGKIPFVVCTSAFGMGINKSDVRWVVHFHAPLFLSEYVQEIGRAGRDGKPAQTLTLVSEPTGWLDPEDKQRQKFFEDKMRSQQQQAQQLIKKLPKTGEINAVTRQSPDAAIALSLLHSTGQLNWLDPFHYTIVSSKKSQPVSQLHAAKQMNKYLTTKQCRWQFLLNAFGFHQKGENWRCGHCDNCRRGKAFDE</sequence>
<dbReference type="GO" id="GO:0006281">
    <property type="term" value="P:DNA repair"/>
    <property type="evidence" value="ECO:0007669"/>
    <property type="project" value="TreeGrafter"/>
</dbReference>
<dbReference type="Gene3D" id="3.40.50.300">
    <property type="entry name" value="P-loop containing nucleotide triphosphate hydrolases"/>
    <property type="match status" value="2"/>
</dbReference>
<name>A0A1U7GUT7_9CYAN</name>
<dbReference type="EC" id="5.6.2.4" evidence="10"/>
<organism evidence="15 16">
    <name type="scientific">Fischerella major NIES-592</name>
    <dbReference type="NCBI Taxonomy" id="210994"/>
    <lineage>
        <taxon>Bacteria</taxon>
        <taxon>Bacillati</taxon>
        <taxon>Cyanobacteriota</taxon>
        <taxon>Cyanophyceae</taxon>
        <taxon>Nostocales</taxon>
        <taxon>Hapalosiphonaceae</taxon>
        <taxon>Fischerella</taxon>
    </lineage>
</organism>
<dbReference type="OrthoDB" id="9763310at2"/>
<evidence type="ECO:0000256" key="7">
    <source>
        <dbReference type="ARBA" id="ARBA00023125"/>
    </source>
</evidence>
<gene>
    <name evidence="15" type="ORF">NIES592_20360</name>
</gene>
<evidence type="ECO:0000256" key="4">
    <source>
        <dbReference type="ARBA" id="ARBA00022801"/>
    </source>
</evidence>
<evidence type="ECO:0000259" key="13">
    <source>
        <dbReference type="PROSITE" id="PS51192"/>
    </source>
</evidence>
<evidence type="ECO:0000259" key="14">
    <source>
        <dbReference type="PROSITE" id="PS51194"/>
    </source>
</evidence>
<keyword evidence="7" id="KW-0238">DNA-binding</keyword>
<dbReference type="InterPro" id="IPR027417">
    <property type="entry name" value="P-loop_NTPase"/>
</dbReference>
<keyword evidence="6" id="KW-0067">ATP-binding</keyword>
<evidence type="ECO:0000256" key="3">
    <source>
        <dbReference type="ARBA" id="ARBA00022741"/>
    </source>
</evidence>
<evidence type="ECO:0000256" key="2">
    <source>
        <dbReference type="ARBA" id="ARBA00022723"/>
    </source>
</evidence>
<dbReference type="GO" id="GO:0006310">
    <property type="term" value="P:DNA recombination"/>
    <property type="evidence" value="ECO:0007669"/>
    <property type="project" value="InterPro"/>
</dbReference>
<dbReference type="InterPro" id="IPR032284">
    <property type="entry name" value="RecQ_Zn-bd"/>
</dbReference>
<dbReference type="InterPro" id="IPR011545">
    <property type="entry name" value="DEAD/DEAH_box_helicase_dom"/>
</dbReference>
<comment type="caution">
    <text evidence="15">The sequence shown here is derived from an EMBL/GenBank/DDBJ whole genome shotgun (WGS) entry which is preliminary data.</text>
</comment>
<dbReference type="InterPro" id="IPR004589">
    <property type="entry name" value="DNA_helicase_ATP-dep_RecQ"/>
</dbReference>
<dbReference type="GO" id="GO:0009378">
    <property type="term" value="F:four-way junction helicase activity"/>
    <property type="evidence" value="ECO:0007669"/>
    <property type="project" value="TreeGrafter"/>
</dbReference>
<dbReference type="Pfam" id="PF00271">
    <property type="entry name" value="Helicase_C"/>
    <property type="match status" value="1"/>
</dbReference>
<dbReference type="SMART" id="SM00490">
    <property type="entry name" value="HELICc"/>
    <property type="match status" value="1"/>
</dbReference>
<evidence type="ECO:0000256" key="8">
    <source>
        <dbReference type="ARBA" id="ARBA00023235"/>
    </source>
</evidence>
<dbReference type="GO" id="GO:0005524">
    <property type="term" value="F:ATP binding"/>
    <property type="evidence" value="ECO:0007669"/>
    <property type="project" value="UniProtKB-KW"/>
</dbReference>
<dbReference type="GO" id="GO:0016787">
    <property type="term" value="F:hydrolase activity"/>
    <property type="evidence" value="ECO:0007669"/>
    <property type="project" value="UniProtKB-KW"/>
</dbReference>
<keyword evidence="8" id="KW-0413">Isomerase</keyword>
<keyword evidence="16" id="KW-1185">Reference proteome</keyword>
<comment type="catalytic activity">
    <reaction evidence="9">
        <text>Couples ATP hydrolysis with the unwinding of duplex DNA by translocating in the 3'-5' direction.</text>
        <dbReference type="EC" id="5.6.2.4"/>
    </reaction>
</comment>
<dbReference type="NCBIfam" id="TIGR00614">
    <property type="entry name" value="recQ_fam"/>
    <property type="match status" value="1"/>
</dbReference>
<dbReference type="GO" id="GO:0003677">
    <property type="term" value="F:DNA binding"/>
    <property type="evidence" value="ECO:0007669"/>
    <property type="project" value="UniProtKB-KW"/>
</dbReference>
<dbReference type="GO" id="GO:0043138">
    <property type="term" value="F:3'-5' DNA helicase activity"/>
    <property type="evidence" value="ECO:0007669"/>
    <property type="project" value="UniProtKB-EC"/>
</dbReference>
<evidence type="ECO:0000256" key="10">
    <source>
        <dbReference type="ARBA" id="ARBA00034808"/>
    </source>
</evidence>
<dbReference type="GO" id="GO:0030894">
    <property type="term" value="C:replisome"/>
    <property type="evidence" value="ECO:0007669"/>
    <property type="project" value="TreeGrafter"/>
</dbReference>
<feature type="domain" description="Helicase ATP-binding" evidence="13">
    <location>
        <begin position="33"/>
        <end position="210"/>
    </location>
</feature>
<reference evidence="15 16" key="1">
    <citation type="submission" date="2016-11" db="EMBL/GenBank/DDBJ databases">
        <title>Draft Genome Sequences of Nine Cyanobacterial Strains from Diverse Habitats.</title>
        <authorList>
            <person name="Zhu T."/>
            <person name="Hou S."/>
            <person name="Lu X."/>
            <person name="Hess W.R."/>
        </authorList>
    </citation>
    <scope>NUCLEOTIDE SEQUENCE [LARGE SCALE GENOMIC DNA]</scope>
    <source>
        <strain evidence="15 16">NIES-592</strain>
    </source>
</reference>
<evidence type="ECO:0000256" key="9">
    <source>
        <dbReference type="ARBA" id="ARBA00034617"/>
    </source>
</evidence>
<dbReference type="InterPro" id="IPR014001">
    <property type="entry name" value="Helicase_ATP-bd"/>
</dbReference>
<dbReference type="SUPFAM" id="SSF52540">
    <property type="entry name" value="P-loop containing nucleoside triphosphate hydrolases"/>
    <property type="match status" value="1"/>
</dbReference>
<dbReference type="Pfam" id="PF00270">
    <property type="entry name" value="DEAD"/>
    <property type="match status" value="1"/>
</dbReference>